<keyword evidence="2" id="KW-0472">Membrane</keyword>
<dbReference type="InterPro" id="IPR000462">
    <property type="entry name" value="CDP-OH_P_trans"/>
</dbReference>
<dbReference type="Proteomes" id="UP001317629">
    <property type="component" value="Chromosome"/>
</dbReference>
<name>A0ABM8E5J4_9HYPH</name>
<sequence length="264" mass="28882">MDVTAAHCDTLFQEGAVANVRINDSLLARAERAALAALVRRLPGWTTPDHLTALGLVGAVLTSAGFIACWWTKWFLVAVVAGLALNWFGDSLDGTLARYRQIERHHYGYFIDHSADLIAQTLIVVGLGFSPFFTIPSALLVLSLYLLMSSYTYLRVVTESVHRLSYGGMGATEFRILVAAWALIAAWVGPVVSTGRIYSFVGLDVVIGFLSACTFCGFVWIVRSDLNRLQKEERAAQKASSPAAVRQEPLFDIPEVDLAEQTAQ</sequence>
<feature type="transmembrane region" description="Helical" evidence="2">
    <location>
        <begin position="174"/>
        <end position="192"/>
    </location>
</feature>
<evidence type="ECO:0008006" key="5">
    <source>
        <dbReference type="Google" id="ProtNLM"/>
    </source>
</evidence>
<keyword evidence="4" id="KW-1185">Reference proteome</keyword>
<organism evidence="3 4">
    <name type="scientific">Methylocystis iwaonis</name>
    <dbReference type="NCBI Taxonomy" id="2885079"/>
    <lineage>
        <taxon>Bacteria</taxon>
        <taxon>Pseudomonadati</taxon>
        <taxon>Pseudomonadota</taxon>
        <taxon>Alphaproteobacteria</taxon>
        <taxon>Hyphomicrobiales</taxon>
        <taxon>Methylocystaceae</taxon>
        <taxon>Methylocystis</taxon>
    </lineage>
</organism>
<keyword evidence="2" id="KW-1133">Transmembrane helix</keyword>
<protein>
    <recommendedName>
        <fullName evidence="5">CDP-alcohol phosphatidyltransferase family protein</fullName>
    </recommendedName>
</protein>
<dbReference type="InterPro" id="IPR043130">
    <property type="entry name" value="CDP-OH_PTrfase_TM_dom"/>
</dbReference>
<keyword evidence="2" id="KW-0812">Transmembrane</keyword>
<gene>
    <name evidence="3" type="ORF">SS37A_06760</name>
</gene>
<feature type="transmembrane region" description="Helical" evidence="2">
    <location>
        <begin position="135"/>
        <end position="154"/>
    </location>
</feature>
<feature type="transmembrane region" description="Helical" evidence="2">
    <location>
        <begin position="50"/>
        <end position="68"/>
    </location>
</feature>
<evidence type="ECO:0000313" key="4">
    <source>
        <dbReference type="Proteomes" id="UP001317629"/>
    </source>
</evidence>
<reference evidence="3 4" key="1">
    <citation type="journal article" date="2023" name="Int. J. Syst. Evol. Microbiol.">
        <title>Methylocystis iwaonis sp. nov., a type II methane-oxidizing bacterium from surface soil of a rice paddy field in Japan, and emended description of the genus Methylocystis (ex Whittenbury et al. 1970) Bowman et al. 1993.</title>
        <authorList>
            <person name="Kaise H."/>
            <person name="Sawadogo J.B."/>
            <person name="Alam M.S."/>
            <person name="Ueno C."/>
            <person name="Dianou D."/>
            <person name="Shinjo R."/>
            <person name="Asakawa S."/>
        </authorList>
    </citation>
    <scope>NUCLEOTIDE SEQUENCE [LARGE SCALE GENOMIC DNA]</scope>
    <source>
        <strain evidence="3 4">SS37A-Re</strain>
    </source>
</reference>
<evidence type="ECO:0000313" key="3">
    <source>
        <dbReference type="EMBL" id="BDV33147.1"/>
    </source>
</evidence>
<feature type="region of interest" description="Disordered" evidence="1">
    <location>
        <begin position="235"/>
        <end position="264"/>
    </location>
</feature>
<dbReference type="EMBL" id="AP027142">
    <property type="protein sequence ID" value="BDV33147.1"/>
    <property type="molecule type" value="Genomic_DNA"/>
</dbReference>
<evidence type="ECO:0000256" key="1">
    <source>
        <dbReference type="SAM" id="MobiDB-lite"/>
    </source>
</evidence>
<evidence type="ECO:0000256" key="2">
    <source>
        <dbReference type="SAM" id="Phobius"/>
    </source>
</evidence>
<dbReference type="Gene3D" id="1.20.120.1760">
    <property type="match status" value="1"/>
</dbReference>
<dbReference type="Pfam" id="PF01066">
    <property type="entry name" value="CDP-OH_P_transf"/>
    <property type="match status" value="1"/>
</dbReference>
<proteinExistence type="predicted"/>
<feature type="transmembrane region" description="Helical" evidence="2">
    <location>
        <begin position="198"/>
        <end position="222"/>
    </location>
</feature>
<accession>A0ABM8E5J4</accession>